<feature type="transmembrane region" description="Helical" evidence="2">
    <location>
        <begin position="21"/>
        <end position="43"/>
    </location>
</feature>
<evidence type="ECO:0000313" key="5">
    <source>
        <dbReference type="Proteomes" id="UP001565927"/>
    </source>
</evidence>
<evidence type="ECO:0000256" key="1">
    <source>
        <dbReference type="SAM" id="MobiDB-lite"/>
    </source>
</evidence>
<keyword evidence="5" id="KW-1185">Reference proteome</keyword>
<feature type="domain" description="DUF6286" evidence="3">
    <location>
        <begin position="86"/>
        <end position="191"/>
    </location>
</feature>
<feature type="transmembrane region" description="Helical" evidence="2">
    <location>
        <begin position="76"/>
        <end position="97"/>
    </location>
</feature>
<feature type="region of interest" description="Disordered" evidence="1">
    <location>
        <begin position="105"/>
        <end position="124"/>
    </location>
</feature>
<keyword evidence="2" id="KW-1133">Transmembrane helix</keyword>
<accession>A0ABV4GVD9</accession>
<evidence type="ECO:0000259" key="3">
    <source>
        <dbReference type="Pfam" id="PF19803"/>
    </source>
</evidence>
<dbReference type="RefSeq" id="WP_370439525.1">
    <property type="nucleotide sequence ID" value="NZ_JBGFTU010000001.1"/>
</dbReference>
<reference evidence="4 5" key="1">
    <citation type="submission" date="2024-07" db="EMBL/GenBank/DDBJ databases">
        <authorList>
            <person name="Thanompreechachai J."/>
            <person name="Duangmal K."/>
        </authorList>
    </citation>
    <scope>NUCLEOTIDE SEQUENCE [LARGE SCALE GENOMIC DNA]</scope>
    <source>
        <strain evidence="4 5">LSe6-4</strain>
    </source>
</reference>
<comment type="caution">
    <text evidence="4">The sequence shown here is derived from an EMBL/GenBank/DDBJ whole genome shotgun (WGS) entry which is preliminary data.</text>
</comment>
<keyword evidence="2" id="KW-0472">Membrane</keyword>
<evidence type="ECO:0000256" key="2">
    <source>
        <dbReference type="SAM" id="Phobius"/>
    </source>
</evidence>
<dbReference type="EMBL" id="JBGFTU010000001">
    <property type="protein sequence ID" value="MEZ0163275.1"/>
    <property type="molecule type" value="Genomic_DNA"/>
</dbReference>
<gene>
    <name evidence="4" type="ORF">AB2L27_00685</name>
</gene>
<feature type="compositionally biased region" description="Gly residues" evidence="1">
    <location>
        <begin position="109"/>
        <end position="121"/>
    </location>
</feature>
<dbReference type="Proteomes" id="UP001565927">
    <property type="component" value="Unassembled WGS sequence"/>
</dbReference>
<protein>
    <submittedName>
        <fullName evidence="4">DUF6286 domain-containing protein</fullName>
    </submittedName>
</protein>
<organism evidence="4 5">
    <name type="scientific">Kineococcus halophytocola</name>
    <dbReference type="NCBI Taxonomy" id="3234027"/>
    <lineage>
        <taxon>Bacteria</taxon>
        <taxon>Bacillati</taxon>
        <taxon>Actinomycetota</taxon>
        <taxon>Actinomycetes</taxon>
        <taxon>Kineosporiales</taxon>
        <taxon>Kineosporiaceae</taxon>
        <taxon>Kineococcus</taxon>
    </lineage>
</organism>
<dbReference type="InterPro" id="IPR046253">
    <property type="entry name" value="DUF6286"/>
</dbReference>
<name>A0ABV4GVD9_9ACTN</name>
<sequence length="204" mass="20646">MSDVDLTKDTRPLAPASAPTGAGRIGVVGPVLAVLLLALAVVLGREALVSWGTLSGSSWLAPAADGLDGLRRTAPVVPVAGVVAVVVGVWLLLTAVARRSRHALSLRGTGSGADSGAGSGAGVSTTTHDLARLATTTASGTDGVLKASSSATRRSLEVRVHATSPDVRARLEQSLEDLVAGLDPRPRVKLHLHTPRAGGKDGNR</sequence>
<proteinExistence type="predicted"/>
<dbReference type="Pfam" id="PF19803">
    <property type="entry name" value="DUF6286"/>
    <property type="match status" value="1"/>
</dbReference>
<keyword evidence="2" id="KW-0812">Transmembrane</keyword>
<evidence type="ECO:0000313" key="4">
    <source>
        <dbReference type="EMBL" id="MEZ0163275.1"/>
    </source>
</evidence>